<dbReference type="AlphaFoldDB" id="A0AA96LIJ7"/>
<evidence type="ECO:0000313" key="1">
    <source>
        <dbReference type="EMBL" id="WNQ13984.1"/>
    </source>
</evidence>
<dbReference type="RefSeq" id="WP_315607765.1">
    <property type="nucleotide sequence ID" value="NZ_CP130318.1"/>
</dbReference>
<dbReference type="EMBL" id="CP130318">
    <property type="protein sequence ID" value="WNQ13984.1"/>
    <property type="molecule type" value="Genomic_DNA"/>
</dbReference>
<name>A0AA96LIJ7_9BACL</name>
<proteinExistence type="predicted"/>
<keyword evidence="2" id="KW-1185">Reference proteome</keyword>
<dbReference type="Proteomes" id="UP001305702">
    <property type="component" value="Chromosome"/>
</dbReference>
<evidence type="ECO:0000313" key="2">
    <source>
        <dbReference type="Proteomes" id="UP001305702"/>
    </source>
</evidence>
<accession>A0AA96LIJ7</accession>
<reference evidence="1 2" key="1">
    <citation type="submission" date="2022-02" db="EMBL/GenBank/DDBJ databases">
        <title>Paenibacillus sp. MBLB1776 Whole Genome Shotgun Sequencing.</title>
        <authorList>
            <person name="Hwang C.Y."/>
            <person name="Cho E.-S."/>
            <person name="Seo M.-J."/>
        </authorList>
    </citation>
    <scope>NUCLEOTIDE SEQUENCE [LARGE SCALE GENOMIC DNA]</scope>
    <source>
        <strain evidence="1 2">MBLB1776</strain>
    </source>
</reference>
<gene>
    <name evidence="1" type="ORF">MJA45_13485</name>
</gene>
<sequence>MGKLLIIICAITFALAGCSKDTKAYEQNGIQETKISPTAKVTEGDFIYRLVSEKPIYNKGEKVNVYSELEYVGNEKEIRIAHSASPFSFPMKEKTRGFDIVYMMEQPRIETVLKKGEPLREYYRGGGGYGSQDPKEYIDFIEAIAEASQKGTLPRGEYEVSGVAEFQPLDGLAGELKSMKAKIEFNVE</sequence>
<organism evidence="1 2">
    <name type="scientific">Paenibacillus aurantius</name>
    <dbReference type="NCBI Taxonomy" id="2918900"/>
    <lineage>
        <taxon>Bacteria</taxon>
        <taxon>Bacillati</taxon>
        <taxon>Bacillota</taxon>
        <taxon>Bacilli</taxon>
        <taxon>Bacillales</taxon>
        <taxon>Paenibacillaceae</taxon>
        <taxon>Paenibacillus</taxon>
    </lineage>
</organism>
<dbReference type="KEGG" id="paun:MJA45_13485"/>
<protein>
    <submittedName>
        <fullName evidence="1">Uncharacterized protein</fullName>
    </submittedName>
</protein>
<dbReference type="PROSITE" id="PS51257">
    <property type="entry name" value="PROKAR_LIPOPROTEIN"/>
    <property type="match status" value="1"/>
</dbReference>